<name>A0A8X6QRJ8_NEPPI</name>
<gene>
    <name evidence="1" type="ORF">NPIL_317861</name>
</gene>
<keyword evidence="2" id="KW-1185">Reference proteome</keyword>
<proteinExistence type="predicted"/>
<evidence type="ECO:0000313" key="2">
    <source>
        <dbReference type="Proteomes" id="UP000887013"/>
    </source>
</evidence>
<sequence>MDCEDSTDGTSAPQTKGDGILLHFPSIGGTVCHSKANHHLSVKWQNRHVAHSFPYQRIKSSRSKVQKCSAKEWFSAPLTKWQLRKCERLRTILLRRGYCWMPGPFGQKGGLVPLWDAAVCKHAHSEPRYRRSFGRRDNDTQDPH</sequence>
<dbReference type="EMBL" id="BMAW01083248">
    <property type="protein sequence ID" value="GFU32828.1"/>
    <property type="molecule type" value="Genomic_DNA"/>
</dbReference>
<reference evidence="1" key="1">
    <citation type="submission" date="2020-08" db="EMBL/GenBank/DDBJ databases">
        <title>Multicomponent nature underlies the extraordinary mechanical properties of spider dragline silk.</title>
        <authorList>
            <person name="Kono N."/>
            <person name="Nakamura H."/>
            <person name="Mori M."/>
            <person name="Yoshida Y."/>
            <person name="Ohtoshi R."/>
            <person name="Malay A.D."/>
            <person name="Moran D.A.P."/>
            <person name="Tomita M."/>
            <person name="Numata K."/>
            <person name="Arakawa K."/>
        </authorList>
    </citation>
    <scope>NUCLEOTIDE SEQUENCE</scope>
</reference>
<dbReference type="AlphaFoldDB" id="A0A8X6QRJ8"/>
<organism evidence="1 2">
    <name type="scientific">Nephila pilipes</name>
    <name type="common">Giant wood spider</name>
    <name type="synonym">Nephila maculata</name>
    <dbReference type="NCBI Taxonomy" id="299642"/>
    <lineage>
        <taxon>Eukaryota</taxon>
        <taxon>Metazoa</taxon>
        <taxon>Ecdysozoa</taxon>
        <taxon>Arthropoda</taxon>
        <taxon>Chelicerata</taxon>
        <taxon>Arachnida</taxon>
        <taxon>Araneae</taxon>
        <taxon>Araneomorphae</taxon>
        <taxon>Entelegynae</taxon>
        <taxon>Araneoidea</taxon>
        <taxon>Nephilidae</taxon>
        <taxon>Nephila</taxon>
    </lineage>
</organism>
<dbReference type="Proteomes" id="UP000887013">
    <property type="component" value="Unassembled WGS sequence"/>
</dbReference>
<comment type="caution">
    <text evidence="1">The sequence shown here is derived from an EMBL/GenBank/DDBJ whole genome shotgun (WGS) entry which is preliminary data.</text>
</comment>
<protein>
    <submittedName>
        <fullName evidence="1">Uncharacterized protein</fullName>
    </submittedName>
</protein>
<evidence type="ECO:0000313" key="1">
    <source>
        <dbReference type="EMBL" id="GFU32828.1"/>
    </source>
</evidence>
<accession>A0A8X6QRJ8</accession>